<name>A0A6M3JZ19_9ZZZZ</name>
<organism evidence="2">
    <name type="scientific">viral metagenome</name>
    <dbReference type="NCBI Taxonomy" id="1070528"/>
    <lineage>
        <taxon>unclassified sequences</taxon>
        <taxon>metagenomes</taxon>
        <taxon>organismal metagenomes</taxon>
    </lineage>
</organism>
<dbReference type="EMBL" id="MT142153">
    <property type="protein sequence ID" value="QJA75280.1"/>
    <property type="molecule type" value="Genomic_DNA"/>
</dbReference>
<gene>
    <name evidence="2" type="ORF">MM415A01834_0002</name>
    <name evidence="1" type="ORF">MM415B00334_0043</name>
</gene>
<sequence>MQNAQPRLWIESTWLPVEVLEEIPPKKKRFSGELIVKVEESPEDGGAVWSRYGGKRLRLPAYMVYNYQAKNKDVKPNRAPVNALGGYGALRGGKAIERPKFQTDRIVDMDDPTSAASSTAPVMYEGAGSEVRKSAVAVNEASGQIDEIVVE</sequence>
<accession>A0A6M3JZ19</accession>
<protein>
    <submittedName>
        <fullName evidence="2">Uncharacterized protein</fullName>
    </submittedName>
</protein>
<evidence type="ECO:0000313" key="2">
    <source>
        <dbReference type="EMBL" id="QJA75280.1"/>
    </source>
</evidence>
<evidence type="ECO:0000313" key="1">
    <source>
        <dbReference type="EMBL" id="QJA66790.1"/>
    </source>
</evidence>
<proteinExistence type="predicted"/>
<dbReference type="AlphaFoldDB" id="A0A6M3JZ19"/>
<reference evidence="2" key="1">
    <citation type="submission" date="2020-03" db="EMBL/GenBank/DDBJ databases">
        <title>The deep terrestrial virosphere.</title>
        <authorList>
            <person name="Holmfeldt K."/>
            <person name="Nilsson E."/>
            <person name="Simone D."/>
            <person name="Lopez-Fernandez M."/>
            <person name="Wu X."/>
            <person name="de Brujin I."/>
            <person name="Lundin D."/>
            <person name="Andersson A."/>
            <person name="Bertilsson S."/>
            <person name="Dopson M."/>
        </authorList>
    </citation>
    <scope>NUCLEOTIDE SEQUENCE</scope>
    <source>
        <strain evidence="2">MM415A01834</strain>
        <strain evidence="1">MM415B00334</strain>
    </source>
</reference>
<dbReference type="EMBL" id="MT141560">
    <property type="protein sequence ID" value="QJA66790.1"/>
    <property type="molecule type" value="Genomic_DNA"/>
</dbReference>